<dbReference type="PANTHER" id="PTHR30024">
    <property type="entry name" value="ALIPHATIC SULFONATES-BINDING PROTEIN-RELATED"/>
    <property type="match status" value="1"/>
</dbReference>
<organism evidence="9 10">
    <name type="scientific">Paenibacillus curdlanolyticus YK9</name>
    <dbReference type="NCBI Taxonomy" id="717606"/>
    <lineage>
        <taxon>Bacteria</taxon>
        <taxon>Bacillati</taxon>
        <taxon>Bacillota</taxon>
        <taxon>Bacilli</taxon>
        <taxon>Bacillales</taxon>
        <taxon>Paenibacillaceae</taxon>
        <taxon>Paenibacillus</taxon>
    </lineage>
</organism>
<feature type="domain" description="Solute-binding protein family 3/N-terminal" evidence="8">
    <location>
        <begin position="50"/>
        <end position="267"/>
    </location>
</feature>
<keyword evidence="10" id="KW-1185">Reference proteome</keyword>
<dbReference type="PROSITE" id="PS51257">
    <property type="entry name" value="PROKAR_LIPOPROTEIN"/>
    <property type="match status" value="1"/>
</dbReference>
<accession>E0I7W1</accession>
<dbReference type="RefSeq" id="WP_006037723.1">
    <property type="nucleotide sequence ID" value="NZ_AEDD01000004.1"/>
</dbReference>
<dbReference type="GO" id="GO:0016020">
    <property type="term" value="C:membrane"/>
    <property type="evidence" value="ECO:0007669"/>
    <property type="project" value="InterPro"/>
</dbReference>
<evidence type="ECO:0000256" key="1">
    <source>
        <dbReference type="ARBA" id="ARBA00004418"/>
    </source>
</evidence>
<dbReference type="Pfam" id="PF09084">
    <property type="entry name" value="NMT1"/>
    <property type="match status" value="1"/>
</dbReference>
<dbReference type="Gene3D" id="3.40.190.10">
    <property type="entry name" value="Periplasmic binding protein-like II"/>
    <property type="match status" value="2"/>
</dbReference>
<dbReference type="STRING" id="717606.PaecuDRAFT_1712"/>
<evidence type="ECO:0000256" key="2">
    <source>
        <dbReference type="ARBA" id="ARBA00010742"/>
    </source>
</evidence>
<dbReference type="Proteomes" id="UP000005387">
    <property type="component" value="Unassembled WGS sequence"/>
</dbReference>
<keyword evidence="3" id="KW-0813">Transport</keyword>
<dbReference type="GO" id="GO:0042626">
    <property type="term" value="F:ATPase-coupled transmembrane transporter activity"/>
    <property type="evidence" value="ECO:0007669"/>
    <property type="project" value="InterPro"/>
</dbReference>
<feature type="chain" id="PRO_5038389566" description="Putative aliphatic sulfonates-binding protein" evidence="7">
    <location>
        <begin position="26"/>
        <end position="340"/>
    </location>
</feature>
<evidence type="ECO:0000256" key="5">
    <source>
        <dbReference type="ARBA" id="ARBA00055538"/>
    </source>
</evidence>
<feature type="signal peptide" evidence="7">
    <location>
        <begin position="1"/>
        <end position="25"/>
    </location>
</feature>
<dbReference type="AlphaFoldDB" id="E0I7W1"/>
<comment type="similarity">
    <text evidence="2">Belongs to the bacterial solute-binding protein SsuA/TauA family.</text>
</comment>
<evidence type="ECO:0000256" key="6">
    <source>
        <dbReference type="ARBA" id="ARBA00070228"/>
    </source>
</evidence>
<dbReference type="eggNOG" id="COG0715">
    <property type="taxonomic scope" value="Bacteria"/>
</dbReference>
<reference evidence="9 10" key="1">
    <citation type="submission" date="2010-07" db="EMBL/GenBank/DDBJ databases">
        <title>The draft genome of Paenibacillus curdlanolyticus YK9.</title>
        <authorList>
            <consortium name="US DOE Joint Genome Institute (JGI-PGF)"/>
            <person name="Lucas S."/>
            <person name="Copeland A."/>
            <person name="Lapidus A."/>
            <person name="Cheng J.-F."/>
            <person name="Bruce D."/>
            <person name="Goodwin L."/>
            <person name="Pitluck S."/>
            <person name="Land M.L."/>
            <person name="Hauser L."/>
            <person name="Chang Y.-J."/>
            <person name="Jeffries C."/>
            <person name="Anderson I.J."/>
            <person name="Johnson E."/>
            <person name="Loganathan U."/>
            <person name="Mulhopadhyay B."/>
            <person name="Kyrpides N."/>
            <person name="Woyke T.J."/>
        </authorList>
    </citation>
    <scope>NUCLEOTIDE SEQUENCE [LARGE SCALE GENOMIC DNA]</scope>
    <source>
        <strain evidence="9 10">YK9</strain>
    </source>
</reference>
<sequence>MANINWKKKAGFTLLLISLVATVLAGCGDKSKESSSTTASANAPSGDTIKVNIAINGGINPLTVAREKKLYEEAFKKLNAEVVWSKFPSGPPLLEALVAGRVDLSFLGDGAAITGLSNKLPFQVIGLNSLGKSNSTILVPKDSSIQKLADLKGKKVGLAKGTVANVYLIKVLKDIGLKQSDVNLINLQADDAQAAFESGQLDAWIVWDPYVTLNLNKGAARAIPVETEVLSPGSLIAQTDFAKKHPELVVEFLKVYKQASDYELAHKDEAAKIFEEQTKIPAAVIKQILDRSEPILSTYTQAALDAQQATVDILLESKYIKHSFVFKDAVNDSFVTEALK</sequence>
<dbReference type="SUPFAM" id="SSF53850">
    <property type="entry name" value="Periplasmic binding protein-like II"/>
    <property type="match status" value="1"/>
</dbReference>
<proteinExistence type="inferred from homology"/>
<evidence type="ECO:0000259" key="8">
    <source>
        <dbReference type="SMART" id="SM00062"/>
    </source>
</evidence>
<evidence type="ECO:0000256" key="3">
    <source>
        <dbReference type="ARBA" id="ARBA00022448"/>
    </source>
</evidence>
<keyword evidence="4 7" id="KW-0732">Signal</keyword>
<gene>
    <name evidence="9" type="ORF">PaecuDRAFT_1712</name>
</gene>
<evidence type="ECO:0000256" key="7">
    <source>
        <dbReference type="SAM" id="SignalP"/>
    </source>
</evidence>
<dbReference type="SMART" id="SM00062">
    <property type="entry name" value="PBPb"/>
    <property type="match status" value="1"/>
</dbReference>
<name>E0I7W1_9BACL</name>
<dbReference type="GO" id="GO:0042597">
    <property type="term" value="C:periplasmic space"/>
    <property type="evidence" value="ECO:0007669"/>
    <property type="project" value="UniProtKB-SubCell"/>
</dbReference>
<dbReference type="EMBL" id="AEDD01000004">
    <property type="protein sequence ID" value="EFM11266.1"/>
    <property type="molecule type" value="Genomic_DNA"/>
</dbReference>
<dbReference type="InterPro" id="IPR010067">
    <property type="entry name" value="ABC_SsuA_sub-bd"/>
</dbReference>
<evidence type="ECO:0000313" key="10">
    <source>
        <dbReference type="Proteomes" id="UP000005387"/>
    </source>
</evidence>
<dbReference type="InterPro" id="IPR015168">
    <property type="entry name" value="SsuA/THI5"/>
</dbReference>
<comment type="function">
    <text evidence="5">Part of a binding-protein-dependent transport system for aliphatic sulfonates. Putative binding protein.</text>
</comment>
<dbReference type="PANTHER" id="PTHR30024:SF42">
    <property type="entry name" value="ALIPHATIC SULFONATES-BINDING PROTEIN-RELATED"/>
    <property type="match status" value="1"/>
</dbReference>
<dbReference type="OrthoDB" id="286202at2"/>
<evidence type="ECO:0000313" key="9">
    <source>
        <dbReference type="EMBL" id="EFM11266.1"/>
    </source>
</evidence>
<dbReference type="FunFam" id="3.40.190.10:FF:000050">
    <property type="entry name" value="Sulfonate ABC transporter substrate-binding protein"/>
    <property type="match status" value="1"/>
</dbReference>
<evidence type="ECO:0000256" key="4">
    <source>
        <dbReference type="ARBA" id="ARBA00022729"/>
    </source>
</evidence>
<dbReference type="NCBIfam" id="TIGR01728">
    <property type="entry name" value="SsuA_fam"/>
    <property type="match status" value="1"/>
</dbReference>
<dbReference type="InterPro" id="IPR001638">
    <property type="entry name" value="Solute-binding_3/MltF_N"/>
</dbReference>
<protein>
    <recommendedName>
        <fullName evidence="6">Putative aliphatic sulfonates-binding protein</fullName>
    </recommendedName>
</protein>
<comment type="subcellular location">
    <subcellularLocation>
        <location evidence="1">Periplasm</location>
    </subcellularLocation>
</comment>